<dbReference type="PANTHER" id="PTHR43531:SF11">
    <property type="entry name" value="METHYL-ACCEPTING CHEMOTAXIS PROTEIN 3"/>
    <property type="match status" value="1"/>
</dbReference>
<dbReference type="SMART" id="SM00283">
    <property type="entry name" value="MA"/>
    <property type="match status" value="1"/>
</dbReference>
<name>A0ABY8DBA3_9HYPH</name>
<dbReference type="InterPro" id="IPR051310">
    <property type="entry name" value="MCP_chemotaxis"/>
</dbReference>
<dbReference type="InterPro" id="IPR004089">
    <property type="entry name" value="MCPsignal_dom"/>
</dbReference>
<protein>
    <submittedName>
        <fullName evidence="5">Methyl-accepting chemotaxis protein</fullName>
    </submittedName>
</protein>
<evidence type="ECO:0000259" key="4">
    <source>
        <dbReference type="PROSITE" id="PS50111"/>
    </source>
</evidence>
<organism evidence="5 6">
    <name type="scientific">Sinorhizobium garamanticum</name>
    <dbReference type="NCBI Taxonomy" id="680247"/>
    <lineage>
        <taxon>Bacteria</taxon>
        <taxon>Pseudomonadati</taxon>
        <taxon>Pseudomonadota</taxon>
        <taxon>Alphaproteobacteria</taxon>
        <taxon>Hyphomicrobiales</taxon>
        <taxon>Rhizobiaceae</taxon>
        <taxon>Sinorhizobium/Ensifer group</taxon>
        <taxon>Sinorhizobium</taxon>
    </lineage>
</organism>
<sequence length="202" mass="21273">MAVLSIAATSLASLTVSGTMSSQAAVEKLEALADARRNELALNAGGEAARAGEAGKGFAVVAHEVRELAQKSAVAAREIKTIITASADEVANGVSLVRAAGDALGRISGQIHAINDQISEIAADARAQVSGLQDVNENVRELDRMTQQNNAMVEESTAMTHRLSNEASGLSRLVSQFRIAFDERTEIGNSADTNIEFVRRRA</sequence>
<dbReference type="PROSITE" id="PS50111">
    <property type="entry name" value="CHEMOTAXIS_TRANSDUC_2"/>
    <property type="match status" value="1"/>
</dbReference>
<evidence type="ECO:0000313" key="5">
    <source>
        <dbReference type="EMBL" id="WEX88173.1"/>
    </source>
</evidence>
<evidence type="ECO:0000256" key="3">
    <source>
        <dbReference type="PROSITE-ProRule" id="PRU00284"/>
    </source>
</evidence>
<dbReference type="Gene3D" id="1.10.287.950">
    <property type="entry name" value="Methyl-accepting chemotaxis protein"/>
    <property type="match status" value="1"/>
</dbReference>
<keyword evidence="6" id="KW-1185">Reference proteome</keyword>
<dbReference type="EMBL" id="CP120373">
    <property type="protein sequence ID" value="WEX88173.1"/>
    <property type="molecule type" value="Genomic_DNA"/>
</dbReference>
<dbReference type="SUPFAM" id="SSF58104">
    <property type="entry name" value="Methyl-accepting chemotaxis protein (MCP) signaling domain"/>
    <property type="match status" value="1"/>
</dbReference>
<dbReference type="Pfam" id="PF00015">
    <property type="entry name" value="MCPsignal"/>
    <property type="match status" value="1"/>
</dbReference>
<keyword evidence="1" id="KW-0145">Chemotaxis</keyword>
<proteinExistence type="inferred from homology"/>
<keyword evidence="3" id="KW-0807">Transducer</keyword>
<dbReference type="Proteomes" id="UP001229355">
    <property type="component" value="Chromosome 1"/>
</dbReference>
<reference evidence="5 6" key="1">
    <citation type="submission" date="2023-03" db="EMBL/GenBank/DDBJ databases">
        <authorList>
            <person name="Kaur S."/>
            <person name="Espinosa-Saiz D."/>
            <person name="Velazquez E."/>
            <person name="Menendez E."/>
            <person name="diCenzo G.C."/>
        </authorList>
    </citation>
    <scope>NUCLEOTIDE SEQUENCE [LARGE SCALE GENOMIC DNA]</scope>
    <source>
        <strain evidence="5 6">LMG 24692</strain>
    </source>
</reference>
<evidence type="ECO:0000313" key="6">
    <source>
        <dbReference type="Proteomes" id="UP001229355"/>
    </source>
</evidence>
<dbReference type="InterPro" id="IPR004090">
    <property type="entry name" value="Chemotax_Me-accpt_rcpt"/>
</dbReference>
<accession>A0ABY8DBA3</accession>
<feature type="domain" description="Methyl-accepting transducer" evidence="4">
    <location>
        <begin position="36"/>
        <end position="164"/>
    </location>
</feature>
<dbReference type="PANTHER" id="PTHR43531">
    <property type="entry name" value="PROTEIN ICFG"/>
    <property type="match status" value="1"/>
</dbReference>
<comment type="similarity">
    <text evidence="2">Belongs to the methyl-accepting chemotaxis (MCP) protein family.</text>
</comment>
<evidence type="ECO:0000256" key="1">
    <source>
        <dbReference type="ARBA" id="ARBA00022500"/>
    </source>
</evidence>
<evidence type="ECO:0000256" key="2">
    <source>
        <dbReference type="ARBA" id="ARBA00029447"/>
    </source>
</evidence>
<gene>
    <name evidence="5" type="ORF">PZN02_000637</name>
</gene>
<dbReference type="PRINTS" id="PR00260">
    <property type="entry name" value="CHEMTRNSDUCR"/>
</dbReference>